<name>F6D8W5_THICA</name>
<dbReference type="STRING" id="717773.Thicy_1198"/>
<organism evidence="1 2">
    <name type="scientific">Thiomicrospira cyclica (strain DSM 14477 / JCM 11371 / ALM1)</name>
    <name type="common">Thioalkalimicrobium cyclicum</name>
    <dbReference type="NCBI Taxonomy" id="717773"/>
    <lineage>
        <taxon>Bacteria</taxon>
        <taxon>Pseudomonadati</taxon>
        <taxon>Pseudomonadota</taxon>
        <taxon>Gammaproteobacteria</taxon>
        <taxon>Thiotrichales</taxon>
        <taxon>Piscirickettsiaceae</taxon>
        <taxon>Thiomicrospira</taxon>
    </lineage>
</organism>
<dbReference type="OrthoDB" id="5294764at2"/>
<dbReference type="PANTHER" id="PTHR34290">
    <property type="entry name" value="SI:CH73-390P7.2"/>
    <property type="match status" value="1"/>
</dbReference>
<dbReference type="GO" id="GO:0015035">
    <property type="term" value="F:protein-disulfide reductase activity"/>
    <property type="evidence" value="ECO:0007669"/>
    <property type="project" value="InterPro"/>
</dbReference>
<dbReference type="InterPro" id="IPR007263">
    <property type="entry name" value="DCC1-like"/>
</dbReference>
<dbReference type="Pfam" id="PF04134">
    <property type="entry name" value="DCC1-like"/>
    <property type="match status" value="1"/>
</dbReference>
<dbReference type="InterPro" id="IPR044691">
    <property type="entry name" value="DCC1_Trx"/>
</dbReference>
<dbReference type="EMBL" id="CP002776">
    <property type="protein sequence ID" value="AEG31965.1"/>
    <property type="molecule type" value="Genomic_DNA"/>
</dbReference>
<proteinExistence type="predicted"/>
<accession>F6D8W5</accession>
<evidence type="ECO:0000313" key="2">
    <source>
        <dbReference type="Proteomes" id="UP000009232"/>
    </source>
</evidence>
<reference evidence="1 2" key="1">
    <citation type="submission" date="2011-05" db="EMBL/GenBank/DDBJ databases">
        <title>Complete sequence of Thioalkalimicrobium cyclicum ALM1.</title>
        <authorList>
            <consortium name="US DOE Joint Genome Institute"/>
            <person name="Lucas S."/>
            <person name="Han J."/>
            <person name="Lapidus A."/>
            <person name="Cheng J.-F."/>
            <person name="Goodwin L."/>
            <person name="Pitluck S."/>
            <person name="Peters L."/>
            <person name="Mikhailova N."/>
            <person name="Davenport K."/>
            <person name="Han C."/>
            <person name="Tapia R."/>
            <person name="Land M."/>
            <person name="Hauser L."/>
            <person name="Kyrpides N."/>
            <person name="Ivanova N."/>
            <person name="Pagani I."/>
            <person name="Kappler U."/>
            <person name="Woyke T."/>
        </authorList>
    </citation>
    <scope>NUCLEOTIDE SEQUENCE [LARGE SCALE GENOMIC DNA]</scope>
    <source>
        <strain evidence="2">DSM 14477 / JCM 11371 / ALM1</strain>
    </source>
</reference>
<dbReference type="KEGG" id="tcy:Thicy_1198"/>
<dbReference type="RefSeq" id="WP_013835741.1">
    <property type="nucleotide sequence ID" value="NC_015581.1"/>
</dbReference>
<gene>
    <name evidence="1" type="ordered locus">Thicy_1198</name>
</gene>
<keyword evidence="2" id="KW-1185">Reference proteome</keyword>
<dbReference type="Proteomes" id="UP000009232">
    <property type="component" value="Chromosome"/>
</dbReference>
<dbReference type="HOGENOM" id="CLU_086500_3_1_6"/>
<dbReference type="AlphaFoldDB" id="F6D8W5"/>
<evidence type="ECO:0000313" key="1">
    <source>
        <dbReference type="EMBL" id="AEG31965.1"/>
    </source>
</evidence>
<dbReference type="eggNOG" id="COG3011">
    <property type="taxonomic scope" value="Bacteria"/>
</dbReference>
<protein>
    <submittedName>
        <fullName evidence="1">Thiol-disulfide oxidoreductase DCC</fullName>
    </submittedName>
</protein>
<sequence length="122" mass="13953">MSKSPIRVFYDGQCGLCRREIQHYQKIQPVGVFEWVDITQDRQLLDEQGVDLVTALKHLHVQDAQGQLHLGVDGFLVIWRGLGGFWALLGKVVALPGLRQLARLAYRGFAAWRFKRLSHCKL</sequence>
<dbReference type="PANTHER" id="PTHR34290:SF2">
    <property type="entry name" value="OS04G0668800 PROTEIN"/>
    <property type="match status" value="1"/>
</dbReference>